<name>A0ABX3USE3_9GAMM</name>
<gene>
    <name evidence="1" type="ORF">HA46_12390</name>
</gene>
<organism evidence="1 2">
    <name type="scientific">Pantoea septica</name>
    <dbReference type="NCBI Taxonomy" id="472695"/>
    <lineage>
        <taxon>Bacteria</taxon>
        <taxon>Pseudomonadati</taxon>
        <taxon>Pseudomonadota</taxon>
        <taxon>Gammaproteobacteria</taxon>
        <taxon>Enterobacterales</taxon>
        <taxon>Erwiniaceae</taxon>
        <taxon>Pantoea</taxon>
    </lineage>
</organism>
<keyword evidence="2" id="KW-1185">Reference proteome</keyword>
<dbReference type="NCBIfam" id="NF040717">
    <property type="entry name" value="BcsR_only"/>
    <property type="match status" value="1"/>
</dbReference>
<evidence type="ECO:0008006" key="3">
    <source>
        <dbReference type="Google" id="ProtNLM"/>
    </source>
</evidence>
<reference evidence="1 2" key="1">
    <citation type="journal article" date="2017" name="Antonie Van Leeuwenhoek">
        <title>Phylogenomic resolution of the bacterial genus Pantoea and its relationship with Erwinia and Tatumella.</title>
        <authorList>
            <person name="Palmer M."/>
            <person name="Steenkamp E.T."/>
            <person name="Coetzee M.P."/>
            <person name="Chan W.Y."/>
            <person name="van Zyl E."/>
            <person name="De Maayer P."/>
            <person name="Coutinho T.A."/>
            <person name="Blom J."/>
            <person name="Smits T.H."/>
            <person name="Duffy B."/>
            <person name="Venter S.N."/>
        </authorList>
    </citation>
    <scope>NUCLEOTIDE SEQUENCE [LARGE SCALE GENOMIC DNA]</scope>
    <source>
        <strain evidence="1 2">LMG 5345</strain>
    </source>
</reference>
<proteinExistence type="predicted"/>
<comment type="caution">
    <text evidence="1">The sequence shown here is derived from an EMBL/GenBank/DDBJ whole genome shotgun (WGS) entry which is preliminary data.</text>
</comment>
<dbReference type="EMBL" id="MLJJ01000020">
    <property type="protein sequence ID" value="ORM98643.1"/>
    <property type="molecule type" value="Genomic_DNA"/>
</dbReference>
<dbReference type="Proteomes" id="UP000193785">
    <property type="component" value="Unassembled WGS sequence"/>
</dbReference>
<protein>
    <recommendedName>
        <fullName evidence="3">Cellulose biosynthesis protein BcsR</fullName>
    </recommendedName>
</protein>
<evidence type="ECO:0000313" key="1">
    <source>
        <dbReference type="EMBL" id="ORM98643.1"/>
    </source>
</evidence>
<accession>A0ABX3USE3</accession>
<evidence type="ECO:0000313" key="2">
    <source>
        <dbReference type="Proteomes" id="UP000193785"/>
    </source>
</evidence>
<dbReference type="Pfam" id="PF10945">
    <property type="entry name" value="CBP_BcsR"/>
    <property type="match status" value="1"/>
</dbReference>
<sequence>MKNENAYTLVASDDQRQDDISALRDAFSLQAFRYIDIAREERLANIVARWPLLAETSTEQPGRSR</sequence>
<dbReference type="InterPro" id="IPR024487">
    <property type="entry name" value="CBP_BcsR"/>
</dbReference>